<gene>
    <name evidence="7" type="ORF">FA584_01390</name>
</gene>
<dbReference type="SMART" id="SM00563">
    <property type="entry name" value="PlsC"/>
    <property type="match status" value="1"/>
</dbReference>
<keyword evidence="2" id="KW-0808">Transferase</keyword>
<dbReference type="EMBL" id="CP039734">
    <property type="protein sequence ID" value="QIR74941.1"/>
    <property type="molecule type" value="Genomic_DNA"/>
</dbReference>
<proteinExistence type="predicted"/>
<evidence type="ECO:0000256" key="4">
    <source>
        <dbReference type="ARBA" id="ARBA00023264"/>
    </source>
</evidence>
<dbReference type="PANTHER" id="PTHR10434">
    <property type="entry name" value="1-ACYL-SN-GLYCEROL-3-PHOSPHATE ACYLTRANSFERASE"/>
    <property type="match status" value="1"/>
</dbReference>
<keyword evidence="5 7" id="KW-0012">Acyltransferase</keyword>
<dbReference type="CDD" id="cd07989">
    <property type="entry name" value="LPLAT_AGPAT-like"/>
    <property type="match status" value="1"/>
</dbReference>
<dbReference type="GO" id="GO:0006654">
    <property type="term" value="P:phosphatidic acid biosynthetic process"/>
    <property type="evidence" value="ECO:0007669"/>
    <property type="project" value="TreeGrafter"/>
</dbReference>
<evidence type="ECO:0000256" key="1">
    <source>
        <dbReference type="ARBA" id="ARBA00005189"/>
    </source>
</evidence>
<dbReference type="Proteomes" id="UP000502831">
    <property type="component" value="Chromosome"/>
</dbReference>
<evidence type="ECO:0000313" key="8">
    <source>
        <dbReference type="Proteomes" id="UP000502831"/>
    </source>
</evidence>
<dbReference type="PANTHER" id="PTHR10434:SF59">
    <property type="entry name" value="1-ACYL-SN-GLYCEROL-3-PHOSPHATE ACYLTRANSFERASE"/>
    <property type="match status" value="1"/>
</dbReference>
<evidence type="ECO:0000256" key="5">
    <source>
        <dbReference type="ARBA" id="ARBA00023315"/>
    </source>
</evidence>
<dbReference type="SUPFAM" id="SSF69593">
    <property type="entry name" value="Glycerol-3-phosphate (1)-acyltransferase"/>
    <property type="match status" value="1"/>
</dbReference>
<keyword evidence="3" id="KW-0443">Lipid metabolism</keyword>
<name>A0A6G9VRF6_9BACT</name>
<keyword evidence="3" id="KW-0444">Lipid biosynthesis</keyword>
<dbReference type="InterPro" id="IPR002123">
    <property type="entry name" value="Plipid/glycerol_acylTrfase"/>
</dbReference>
<sequence>MEKLDGQRVKILAKIRGFYVMIEFVITVLMIIILMYAFRNHTHAIRRTWGRLQTFLMGFSIKQIGEASPLTTLLVMNHQSLVDIVALETIYPKNLCWIAKKEIEDIPLFGHIIPAPRMISIDRSDKRSIIKMIKEGKERISEGRVLAMFPEGTRGHGDKLLKFQSGAKVLAEKLDLIVQPTIIVGARHILDSKSIDAHGGEVKVIYLDPINPKEDEQWFEKMYHAMEERLALELAS</sequence>
<dbReference type="AlphaFoldDB" id="A0A6G9VRF6"/>
<evidence type="ECO:0000259" key="6">
    <source>
        <dbReference type="SMART" id="SM00563"/>
    </source>
</evidence>
<keyword evidence="3" id="KW-0594">Phospholipid biosynthesis</keyword>
<dbReference type="GO" id="GO:0003841">
    <property type="term" value="F:1-acylglycerol-3-phosphate O-acyltransferase activity"/>
    <property type="evidence" value="ECO:0007669"/>
    <property type="project" value="TreeGrafter"/>
</dbReference>
<evidence type="ECO:0000313" key="7">
    <source>
        <dbReference type="EMBL" id="QIR74941.1"/>
    </source>
</evidence>
<evidence type="ECO:0000256" key="2">
    <source>
        <dbReference type="ARBA" id="ARBA00022679"/>
    </source>
</evidence>
<reference evidence="7 8" key="1">
    <citation type="journal article" date="2017" name="Environ. Sci. Technol.">
        <title>Organohalide Respiration with Chlorinated Ethenes under Low pH Conditions.</title>
        <authorList>
            <person name="Yang Y."/>
            <person name="Capiro N.L."/>
            <person name="Marcet T.F."/>
            <person name="Yan J."/>
            <person name="Pennell K.D."/>
            <person name="Loffler F.E."/>
        </authorList>
    </citation>
    <scope>NUCLEOTIDE SEQUENCE [LARGE SCALE GENOMIC DNA]</scope>
    <source>
        <strain evidence="7 8">ACSDCE</strain>
    </source>
</reference>
<comment type="pathway">
    <text evidence="1">Lipid metabolism.</text>
</comment>
<dbReference type="Pfam" id="PF01553">
    <property type="entry name" value="Acyltransferase"/>
    <property type="match status" value="1"/>
</dbReference>
<keyword evidence="4" id="KW-1208">Phospholipid metabolism</keyword>
<evidence type="ECO:0000256" key="3">
    <source>
        <dbReference type="ARBA" id="ARBA00023209"/>
    </source>
</evidence>
<feature type="domain" description="Phospholipid/glycerol acyltransferase" evidence="6">
    <location>
        <begin position="72"/>
        <end position="186"/>
    </location>
</feature>
<organism evidence="7 8">
    <name type="scientific">Sulfurospirillum diekertiae</name>
    <dbReference type="NCBI Taxonomy" id="1854492"/>
    <lineage>
        <taxon>Bacteria</taxon>
        <taxon>Pseudomonadati</taxon>
        <taxon>Campylobacterota</taxon>
        <taxon>Epsilonproteobacteria</taxon>
        <taxon>Campylobacterales</taxon>
        <taxon>Sulfurospirillaceae</taxon>
        <taxon>Sulfurospirillum</taxon>
    </lineage>
</organism>
<accession>A0A6G9VRF6</accession>
<protein>
    <submittedName>
        <fullName evidence="7">1-acyl-sn-glycerol-3-phosphate acyltransferase</fullName>
    </submittedName>
</protein>